<comment type="similarity">
    <text evidence="2">Belongs to the autoinducer-2 exporter (AI-2E) (TC 2.A.86) family.</text>
</comment>
<dbReference type="AlphaFoldDB" id="A0A410QE52"/>
<dbReference type="InterPro" id="IPR014227">
    <property type="entry name" value="YtvI-like"/>
</dbReference>
<dbReference type="InterPro" id="IPR002549">
    <property type="entry name" value="AI-2E-like"/>
</dbReference>
<evidence type="ECO:0000256" key="4">
    <source>
        <dbReference type="ARBA" id="ARBA00022989"/>
    </source>
</evidence>
<feature type="transmembrane region" description="Helical" evidence="6">
    <location>
        <begin position="220"/>
        <end position="238"/>
    </location>
</feature>
<dbReference type="PANTHER" id="PTHR21716">
    <property type="entry name" value="TRANSMEMBRANE PROTEIN"/>
    <property type="match status" value="1"/>
</dbReference>
<dbReference type="Proteomes" id="UP000287969">
    <property type="component" value="Chromosome"/>
</dbReference>
<dbReference type="RefSeq" id="WP_128752730.1">
    <property type="nucleotide sequence ID" value="NZ_CP035282.1"/>
</dbReference>
<keyword evidence="4 6" id="KW-1133">Transmembrane helix</keyword>
<protein>
    <submittedName>
        <fullName evidence="7">Sporulation integral membrane protein YtvI</fullName>
    </submittedName>
</protein>
<evidence type="ECO:0000256" key="2">
    <source>
        <dbReference type="ARBA" id="ARBA00009773"/>
    </source>
</evidence>
<feature type="transmembrane region" description="Helical" evidence="6">
    <location>
        <begin position="158"/>
        <end position="179"/>
    </location>
</feature>
<feature type="transmembrane region" description="Helical" evidence="6">
    <location>
        <begin position="66"/>
        <end position="85"/>
    </location>
</feature>
<organism evidence="7 8">
    <name type="scientific">Acidilutibacter cellobiosedens</name>
    <dbReference type="NCBI Taxonomy" id="2507161"/>
    <lineage>
        <taxon>Bacteria</taxon>
        <taxon>Bacillati</taxon>
        <taxon>Bacillota</taxon>
        <taxon>Tissierellia</taxon>
        <taxon>Tissierellales</taxon>
        <taxon>Acidilutibacteraceae</taxon>
        <taxon>Acidilutibacter</taxon>
    </lineage>
</organism>
<feature type="transmembrane region" description="Helical" evidence="6">
    <location>
        <begin position="244"/>
        <end position="266"/>
    </location>
</feature>
<name>A0A410QE52_9FIRM</name>
<dbReference type="EMBL" id="CP035282">
    <property type="protein sequence ID" value="QAT62174.1"/>
    <property type="molecule type" value="Genomic_DNA"/>
</dbReference>
<dbReference type="GO" id="GO:0055085">
    <property type="term" value="P:transmembrane transport"/>
    <property type="evidence" value="ECO:0007669"/>
    <property type="project" value="TreeGrafter"/>
</dbReference>
<dbReference type="GO" id="GO:0016020">
    <property type="term" value="C:membrane"/>
    <property type="evidence" value="ECO:0007669"/>
    <property type="project" value="UniProtKB-SubCell"/>
</dbReference>
<accession>A0A410QE52</accession>
<feature type="transmembrane region" description="Helical" evidence="6">
    <location>
        <begin position="278"/>
        <end position="298"/>
    </location>
</feature>
<reference evidence="8" key="1">
    <citation type="submission" date="2019-01" db="EMBL/GenBank/DDBJ databases">
        <title>Draft genomes of a novel of Sporanaerobacter strains.</title>
        <authorList>
            <person name="Ma S."/>
        </authorList>
    </citation>
    <scope>NUCLEOTIDE SEQUENCE [LARGE SCALE GENOMIC DNA]</scope>
    <source>
        <strain evidence="8">NJN-17</strain>
    </source>
</reference>
<dbReference type="Pfam" id="PF01594">
    <property type="entry name" value="AI-2E_transport"/>
    <property type="match status" value="1"/>
</dbReference>
<keyword evidence="8" id="KW-1185">Reference proteome</keyword>
<evidence type="ECO:0000256" key="3">
    <source>
        <dbReference type="ARBA" id="ARBA00022692"/>
    </source>
</evidence>
<dbReference type="OrthoDB" id="9774361at2"/>
<feature type="transmembrane region" description="Helical" evidence="6">
    <location>
        <begin position="37"/>
        <end position="54"/>
    </location>
</feature>
<evidence type="ECO:0000256" key="6">
    <source>
        <dbReference type="SAM" id="Phobius"/>
    </source>
</evidence>
<proteinExistence type="inferred from homology"/>
<comment type="subcellular location">
    <subcellularLocation>
        <location evidence="1">Membrane</location>
        <topology evidence="1">Multi-pass membrane protein</topology>
    </subcellularLocation>
</comment>
<dbReference type="NCBIfam" id="TIGR02872">
    <property type="entry name" value="spore_ytvI"/>
    <property type="match status" value="1"/>
</dbReference>
<feature type="transmembrane region" description="Helical" evidence="6">
    <location>
        <begin position="12"/>
        <end position="31"/>
    </location>
</feature>
<evidence type="ECO:0000256" key="5">
    <source>
        <dbReference type="ARBA" id="ARBA00023136"/>
    </source>
</evidence>
<evidence type="ECO:0000256" key="1">
    <source>
        <dbReference type="ARBA" id="ARBA00004141"/>
    </source>
</evidence>
<feature type="transmembrane region" description="Helical" evidence="6">
    <location>
        <begin position="310"/>
        <end position="338"/>
    </location>
</feature>
<gene>
    <name evidence="7" type="primary">ytvI</name>
    <name evidence="7" type="ORF">EQM13_11530</name>
</gene>
<keyword evidence="3 6" id="KW-0812">Transmembrane</keyword>
<sequence length="349" mass="39767">MFNEKFVNELKHFGIFLVIYTLIFILFVKTISYTFPFFISFGIAFLIQPLVRFFRDKLKLKKGLPSFLASLIIYSLFFLIVYLFFSKAINELKLLLINISAIDIDKILKPIQDFISRVGVYFEDIDPSFVEENSENISNIVKGGFNILGKGLNGLVSIAMRVPMGITALFVIIISTYFFSRDMDKINEKVKSIFSEKAKIKMSNIKHEGIDMITKYVKSYCLIYFLTFLQTLIGFSIFRIKYGLVLSIVCAIADILPILGPGLIYIPLAIIYFIMKEYFVALGIIILYLIISVVRQVIEPKIVSVSLGIHPVLVLAIMFIGLKAYGLWGLIYLTMLVVSYKVLKASNVF</sequence>
<dbReference type="KEGG" id="spoa:EQM13_11530"/>
<keyword evidence="5 6" id="KW-0472">Membrane</keyword>
<evidence type="ECO:0000313" key="7">
    <source>
        <dbReference type="EMBL" id="QAT62174.1"/>
    </source>
</evidence>
<dbReference type="PANTHER" id="PTHR21716:SF68">
    <property type="entry name" value="TRANSPORT PROTEIN YTVI-RELATED"/>
    <property type="match status" value="1"/>
</dbReference>
<evidence type="ECO:0000313" key="8">
    <source>
        <dbReference type="Proteomes" id="UP000287969"/>
    </source>
</evidence>